<name>A0A6A0A4W8_HAELA</name>
<sequence length="113" mass="11478">PDNLESCALWEACKKGHDGVLQLLVAGGGSLGSGPLVATRLCRAVGSGDLPLLARLLRARADPCAADYDRRTAAHIAAAEGNQAALQLLLSVPAAFGPDAALASLADSALLHR</sequence>
<feature type="non-terminal residue" evidence="3">
    <location>
        <position position="113"/>
    </location>
</feature>
<comment type="caution">
    <text evidence="3">The sequence shown here is derived from an EMBL/GenBank/DDBJ whole genome shotgun (WGS) entry which is preliminary data.</text>
</comment>
<dbReference type="AlphaFoldDB" id="A0A6A0A4W8"/>
<keyword evidence="2" id="KW-0813">Transport</keyword>
<feature type="non-terminal residue" evidence="3">
    <location>
        <position position="1"/>
    </location>
</feature>
<keyword evidence="4" id="KW-1185">Reference proteome</keyword>
<dbReference type="InterPro" id="IPR002110">
    <property type="entry name" value="Ankyrin_rpt"/>
</dbReference>
<protein>
    <submittedName>
        <fullName evidence="3">Potassium channel AKT2</fullName>
    </submittedName>
</protein>
<dbReference type="InterPro" id="IPR036770">
    <property type="entry name" value="Ankyrin_rpt-contain_sf"/>
</dbReference>
<evidence type="ECO:0000313" key="3">
    <source>
        <dbReference type="EMBL" id="GFH26632.1"/>
    </source>
</evidence>
<dbReference type="PANTHER" id="PTHR45743">
    <property type="entry name" value="POTASSIUM CHANNEL AKT1"/>
    <property type="match status" value="1"/>
</dbReference>
<evidence type="ECO:0000313" key="4">
    <source>
        <dbReference type="Proteomes" id="UP000485058"/>
    </source>
</evidence>
<keyword evidence="1" id="KW-0630">Potassium</keyword>
<dbReference type="EMBL" id="BLLF01003185">
    <property type="protein sequence ID" value="GFH26632.1"/>
    <property type="molecule type" value="Genomic_DNA"/>
</dbReference>
<dbReference type="Proteomes" id="UP000485058">
    <property type="component" value="Unassembled WGS sequence"/>
</dbReference>
<keyword evidence="1" id="KW-0631">Potassium channel</keyword>
<gene>
    <name evidence="3" type="ORF">HaLaN_24810</name>
</gene>
<proteinExistence type="predicted"/>
<reference evidence="3 4" key="1">
    <citation type="submission" date="2020-02" db="EMBL/GenBank/DDBJ databases">
        <title>Draft genome sequence of Haematococcus lacustris strain NIES-144.</title>
        <authorList>
            <person name="Morimoto D."/>
            <person name="Nakagawa S."/>
            <person name="Yoshida T."/>
            <person name="Sawayama S."/>
        </authorList>
    </citation>
    <scope>NUCLEOTIDE SEQUENCE [LARGE SCALE GENOMIC DNA]</scope>
    <source>
        <strain evidence="3 4">NIES-144</strain>
    </source>
</reference>
<dbReference type="InterPro" id="IPR045319">
    <property type="entry name" value="KAT/AKT"/>
</dbReference>
<keyword evidence="2" id="KW-0851">Voltage-gated channel</keyword>
<dbReference type="GO" id="GO:0034702">
    <property type="term" value="C:monoatomic ion channel complex"/>
    <property type="evidence" value="ECO:0007669"/>
    <property type="project" value="UniProtKB-KW"/>
</dbReference>
<keyword evidence="1" id="KW-0633">Potassium transport</keyword>
<organism evidence="3 4">
    <name type="scientific">Haematococcus lacustris</name>
    <name type="common">Green alga</name>
    <name type="synonym">Haematococcus pluvialis</name>
    <dbReference type="NCBI Taxonomy" id="44745"/>
    <lineage>
        <taxon>Eukaryota</taxon>
        <taxon>Viridiplantae</taxon>
        <taxon>Chlorophyta</taxon>
        <taxon>core chlorophytes</taxon>
        <taxon>Chlorophyceae</taxon>
        <taxon>CS clade</taxon>
        <taxon>Chlamydomonadales</taxon>
        <taxon>Haematococcaceae</taxon>
        <taxon>Haematococcus</taxon>
    </lineage>
</organism>
<dbReference type="Pfam" id="PF13637">
    <property type="entry name" value="Ank_4"/>
    <property type="match status" value="1"/>
</dbReference>
<keyword evidence="2" id="KW-0406">Ion transport</keyword>
<accession>A0A6A0A4W8</accession>
<dbReference type="SUPFAM" id="SSF48403">
    <property type="entry name" value="Ankyrin repeat"/>
    <property type="match status" value="1"/>
</dbReference>
<dbReference type="GO" id="GO:0005249">
    <property type="term" value="F:voltage-gated potassium channel activity"/>
    <property type="evidence" value="ECO:0007669"/>
    <property type="project" value="InterPro"/>
</dbReference>
<evidence type="ECO:0000256" key="1">
    <source>
        <dbReference type="ARBA" id="ARBA00022826"/>
    </source>
</evidence>
<keyword evidence="3" id="KW-0407">Ion channel</keyword>
<dbReference type="Gene3D" id="1.25.40.20">
    <property type="entry name" value="Ankyrin repeat-containing domain"/>
    <property type="match status" value="1"/>
</dbReference>
<evidence type="ECO:0000256" key="2">
    <source>
        <dbReference type="ARBA" id="ARBA00022882"/>
    </source>
</evidence>